<sequence length="69" mass="7003">MRPLRGAAVLATVLASTTITAAPAAAPGTAPICTAPTRTGFGPSVPAVRDRDRAQHAHLDPATHLGDHQ</sequence>
<evidence type="ECO:0000313" key="3">
    <source>
        <dbReference type="EMBL" id="MBA8929482.1"/>
    </source>
</evidence>
<keyword evidence="2" id="KW-0732">Signal</keyword>
<feature type="signal peptide" evidence="2">
    <location>
        <begin position="1"/>
        <end position="21"/>
    </location>
</feature>
<feature type="chain" id="PRO_5046696619" evidence="2">
    <location>
        <begin position="22"/>
        <end position="69"/>
    </location>
</feature>
<reference evidence="3 4" key="1">
    <citation type="submission" date="2020-08" db="EMBL/GenBank/DDBJ databases">
        <title>Genomic Encyclopedia of Archaeal and Bacterial Type Strains, Phase II (KMG-II): from individual species to whole genera.</title>
        <authorList>
            <person name="Goeker M."/>
        </authorList>
    </citation>
    <scope>NUCLEOTIDE SEQUENCE [LARGE SCALE GENOMIC DNA]</scope>
    <source>
        <strain evidence="3 4">DSM 43850</strain>
    </source>
</reference>
<evidence type="ECO:0000313" key="4">
    <source>
        <dbReference type="Proteomes" id="UP000517916"/>
    </source>
</evidence>
<dbReference type="EMBL" id="JACJID010000005">
    <property type="protein sequence ID" value="MBA8929482.1"/>
    <property type="molecule type" value="Genomic_DNA"/>
</dbReference>
<feature type="compositionally biased region" description="Low complexity" evidence="1">
    <location>
        <begin position="27"/>
        <end position="37"/>
    </location>
</feature>
<feature type="region of interest" description="Disordered" evidence="1">
    <location>
        <begin position="27"/>
        <end position="69"/>
    </location>
</feature>
<evidence type="ECO:0000256" key="2">
    <source>
        <dbReference type="SAM" id="SignalP"/>
    </source>
</evidence>
<evidence type="ECO:0000256" key="1">
    <source>
        <dbReference type="SAM" id="MobiDB-lite"/>
    </source>
</evidence>
<keyword evidence="4" id="KW-1185">Reference proteome</keyword>
<dbReference type="RefSeq" id="WP_182839397.1">
    <property type="nucleotide sequence ID" value="NZ_BAAABQ010000004.1"/>
</dbReference>
<accession>A0ABR6BS89</accession>
<gene>
    <name evidence="3" type="ORF">BC739_006700</name>
</gene>
<feature type="compositionally biased region" description="Basic and acidic residues" evidence="1">
    <location>
        <begin position="48"/>
        <end position="69"/>
    </location>
</feature>
<dbReference type="Proteomes" id="UP000517916">
    <property type="component" value="Unassembled WGS sequence"/>
</dbReference>
<comment type="caution">
    <text evidence="3">The sequence shown here is derived from an EMBL/GenBank/DDBJ whole genome shotgun (WGS) entry which is preliminary data.</text>
</comment>
<protein>
    <submittedName>
        <fullName evidence="3">Uncharacterized protein</fullName>
    </submittedName>
</protein>
<name>A0ABR6BS89_9PSEU</name>
<proteinExistence type="predicted"/>
<organism evidence="3 4">
    <name type="scientific">Kutzneria viridogrisea</name>
    <dbReference type="NCBI Taxonomy" id="47990"/>
    <lineage>
        <taxon>Bacteria</taxon>
        <taxon>Bacillati</taxon>
        <taxon>Actinomycetota</taxon>
        <taxon>Actinomycetes</taxon>
        <taxon>Pseudonocardiales</taxon>
        <taxon>Pseudonocardiaceae</taxon>
        <taxon>Kutzneria</taxon>
    </lineage>
</organism>